<sequence length="260" mass="27408">MSLLAATVLALAGGGAVLAQDALAGKQAMIVGMHYVVPPFVGGTKVRTPEAVDTALAEALAEGMRARLVAVSTTQVAATAADPAAPRASLIALEPQQSLPATLVTIPTGYKAGAMAIMRTDTDITSWEQLKGRTVCLSEGSRYVGKMASQYGAIEMVKRAPADSLLALRIGSCDAAVHDNVMLEQLLTFPEWKKFSAQLRPSSVSPLVFAVPADDAATVAATKRLAAAWKADSYLAKLNQQRVRDIAFEVYLDQNVPDCH</sequence>
<feature type="chain" id="PRO_5019287119" evidence="1">
    <location>
        <begin position="20"/>
        <end position="260"/>
    </location>
</feature>
<reference evidence="2 3" key="1">
    <citation type="submission" date="2017-08" db="EMBL/GenBank/DDBJ databases">
        <authorList>
            <person name="Park S.-J."/>
            <person name="Kim H."/>
        </authorList>
    </citation>
    <scope>NUCLEOTIDE SEQUENCE [LARGE SCALE GENOMIC DNA]</scope>
    <source>
        <strain evidence="3">ye3</strain>
    </source>
</reference>
<dbReference type="SUPFAM" id="SSF53850">
    <property type="entry name" value="Periplasmic binding protein-like II"/>
    <property type="match status" value="1"/>
</dbReference>
<proteinExistence type="predicted"/>
<keyword evidence="3" id="KW-1185">Reference proteome</keyword>
<organism evidence="2 3">
    <name type="scientific">Pollutimonas thiosulfatoxidans</name>
    <dbReference type="NCBI Taxonomy" id="2028345"/>
    <lineage>
        <taxon>Bacteria</taxon>
        <taxon>Pseudomonadati</taxon>
        <taxon>Pseudomonadota</taxon>
        <taxon>Betaproteobacteria</taxon>
        <taxon>Burkholderiales</taxon>
        <taxon>Alcaligenaceae</taxon>
        <taxon>Pollutimonas</taxon>
    </lineage>
</organism>
<accession>A0A410GGM1</accession>
<dbReference type="KEGG" id="pus:CKA81_04210"/>
<dbReference type="AlphaFoldDB" id="A0A410GGM1"/>
<evidence type="ECO:0000256" key="1">
    <source>
        <dbReference type="SAM" id="SignalP"/>
    </source>
</evidence>
<dbReference type="OrthoDB" id="7241844at2"/>
<name>A0A410GGM1_9BURK</name>
<evidence type="ECO:0000313" key="3">
    <source>
        <dbReference type="Proteomes" id="UP000283474"/>
    </source>
</evidence>
<gene>
    <name evidence="2" type="ORF">CKA81_04210</name>
</gene>
<dbReference type="Proteomes" id="UP000283474">
    <property type="component" value="Chromosome"/>
</dbReference>
<evidence type="ECO:0000313" key="2">
    <source>
        <dbReference type="EMBL" id="QAA95463.1"/>
    </source>
</evidence>
<dbReference type="Gene3D" id="3.40.190.10">
    <property type="entry name" value="Periplasmic binding protein-like II"/>
    <property type="match status" value="2"/>
</dbReference>
<keyword evidence="1" id="KW-0732">Signal</keyword>
<protein>
    <submittedName>
        <fullName evidence="2">Uncharacterized protein</fullName>
    </submittedName>
</protein>
<dbReference type="EMBL" id="CP022987">
    <property type="protein sequence ID" value="QAA95463.1"/>
    <property type="molecule type" value="Genomic_DNA"/>
</dbReference>
<feature type="signal peptide" evidence="1">
    <location>
        <begin position="1"/>
        <end position="19"/>
    </location>
</feature>